<sequence length="222" mass="24517">MRDALHVTADDADATDDAIPDSREVGITGVVLAGGLSTRLGHDKAVIRLHGEQGPDLLVRTAALLEPLVDEVWISCRPGRCVTGPYLRIYDEVQGLGPFGGVMTALRAAQGPVLVLSCDLPFMERTLLERLLERRGARHPEALMTTFRQEETGFIESLVAVYEYACLPFFEDALTDGVHKLSRVIPAERREDIVYTQNEALPFFNVNYPADLEMARRIIGAL</sequence>
<dbReference type="PANTHER" id="PTHR19136">
    <property type="entry name" value="MOLYBDENUM COFACTOR GUANYLYLTRANSFERASE"/>
    <property type="match status" value="1"/>
</dbReference>
<comment type="similarity">
    <text evidence="8">Belongs to the MobA family.</text>
</comment>
<evidence type="ECO:0000256" key="2">
    <source>
        <dbReference type="ARBA" id="ARBA00022679"/>
    </source>
</evidence>
<comment type="cofactor">
    <cofactor evidence="8">
        <name>Mg(2+)</name>
        <dbReference type="ChEBI" id="CHEBI:18420"/>
    </cofactor>
</comment>
<protein>
    <recommendedName>
        <fullName evidence="8">Probable molybdenum cofactor guanylyltransferase</fullName>
        <shortName evidence="8">MoCo guanylyltransferase</shortName>
        <ecNumber evidence="8">2.7.7.77</ecNumber>
    </recommendedName>
    <alternativeName>
        <fullName evidence="8">GTP:molybdopterin guanylyltransferase</fullName>
    </alternativeName>
    <alternativeName>
        <fullName evidence="8">Mo-MPT guanylyltransferase</fullName>
    </alternativeName>
    <alternativeName>
        <fullName evidence="8">Molybdopterin guanylyltransferase</fullName>
    </alternativeName>
    <alternativeName>
        <fullName evidence="8">Molybdopterin-guanine dinucleotide synthase</fullName>
        <shortName evidence="8">MGD synthase</shortName>
    </alternativeName>
</protein>
<keyword evidence="1 8" id="KW-0963">Cytoplasm</keyword>
<keyword evidence="2 8" id="KW-0808">Transferase</keyword>
<proteinExistence type="inferred from homology"/>
<keyword evidence="5 8" id="KW-0460">Magnesium</keyword>
<reference evidence="11" key="1">
    <citation type="journal article" date="2009" name="Environ. Microbiol.">
        <title>Contribution of mobile genetic elements to Desulfovibrio vulgaris genome plasticity.</title>
        <authorList>
            <person name="Walker C.B."/>
            <person name="Stolyar S."/>
            <person name="Chivian D."/>
            <person name="Pinel N."/>
            <person name="Gabster J.A."/>
            <person name="Dehal P.S."/>
            <person name="He Z."/>
            <person name="Yang Z.K."/>
            <person name="Yen H.C."/>
            <person name="Zhou J."/>
            <person name="Wall J.D."/>
            <person name="Hazen T.C."/>
            <person name="Arkin A.P."/>
            <person name="Stahl D.A."/>
        </authorList>
    </citation>
    <scope>NUCLEOTIDE SEQUENCE [LARGE SCALE GENOMIC DNA]</scope>
    <source>
        <strain evidence="11">DP4</strain>
    </source>
</reference>
<dbReference type="AlphaFoldDB" id="A0A0H3AAN4"/>
<dbReference type="CDD" id="cd02503">
    <property type="entry name" value="MobA"/>
    <property type="match status" value="1"/>
</dbReference>
<feature type="binding site" evidence="8">
    <location>
        <position position="119"/>
    </location>
    <ligand>
        <name>GTP</name>
        <dbReference type="ChEBI" id="CHEBI:37565"/>
    </ligand>
</feature>
<comment type="subcellular location">
    <subcellularLocation>
        <location evidence="8">Cytoplasm</location>
    </subcellularLocation>
</comment>
<dbReference type="HOGENOM" id="CLU_055597_2_2_7"/>
<evidence type="ECO:0000256" key="3">
    <source>
        <dbReference type="ARBA" id="ARBA00022723"/>
    </source>
</evidence>
<dbReference type="GO" id="GO:0006777">
    <property type="term" value="P:Mo-molybdopterin cofactor biosynthetic process"/>
    <property type="evidence" value="ECO:0007669"/>
    <property type="project" value="UniProtKB-KW"/>
</dbReference>
<dbReference type="SUPFAM" id="SSF53448">
    <property type="entry name" value="Nucleotide-diphospho-sugar transferases"/>
    <property type="match status" value="1"/>
</dbReference>
<feature type="binding site" evidence="8">
    <location>
        <position position="44"/>
    </location>
    <ligand>
        <name>GTP</name>
        <dbReference type="ChEBI" id="CHEBI:37565"/>
    </ligand>
</feature>
<dbReference type="HAMAP" id="MF_00316">
    <property type="entry name" value="MobA"/>
    <property type="match status" value="1"/>
</dbReference>
<dbReference type="GO" id="GO:0046872">
    <property type="term" value="F:metal ion binding"/>
    <property type="evidence" value="ECO:0007669"/>
    <property type="project" value="UniProtKB-KW"/>
</dbReference>
<dbReference type="InterPro" id="IPR029044">
    <property type="entry name" value="Nucleotide-diphossugar_trans"/>
</dbReference>
<feature type="binding site" evidence="8">
    <location>
        <position position="119"/>
    </location>
    <ligand>
        <name>Mg(2+)</name>
        <dbReference type="ChEBI" id="CHEBI:18420"/>
    </ligand>
</feature>
<dbReference type="Proteomes" id="UP000009173">
    <property type="component" value="Chromosome"/>
</dbReference>
<dbReference type="Gene3D" id="3.90.550.10">
    <property type="entry name" value="Spore Coat Polysaccharide Biosynthesis Protein SpsA, Chain A"/>
    <property type="match status" value="1"/>
</dbReference>
<keyword evidence="4 8" id="KW-0547">Nucleotide-binding</keyword>
<dbReference type="RefSeq" id="WP_011792821.1">
    <property type="nucleotide sequence ID" value="NC_008751.1"/>
</dbReference>
<dbReference type="GO" id="GO:0061603">
    <property type="term" value="F:molybdenum cofactor guanylyltransferase activity"/>
    <property type="evidence" value="ECO:0007669"/>
    <property type="project" value="UniProtKB-EC"/>
</dbReference>
<keyword evidence="3 8" id="KW-0479">Metal-binding</keyword>
<keyword evidence="7 8" id="KW-0501">Molybdenum cofactor biosynthesis</keyword>
<evidence type="ECO:0000256" key="7">
    <source>
        <dbReference type="ARBA" id="ARBA00023150"/>
    </source>
</evidence>
<keyword evidence="6 8" id="KW-0342">GTP-binding</keyword>
<evidence type="ECO:0000313" key="10">
    <source>
        <dbReference type="EMBL" id="ABM29389.1"/>
    </source>
</evidence>
<gene>
    <name evidence="8" type="primary">mobA</name>
    <name evidence="10" type="ordered locus">Dvul_2373</name>
</gene>
<dbReference type="EMBL" id="CP000527">
    <property type="protein sequence ID" value="ABM29389.1"/>
    <property type="molecule type" value="Genomic_DNA"/>
</dbReference>
<feature type="domain" description="MobA-like NTP transferase" evidence="9">
    <location>
        <begin position="29"/>
        <end position="185"/>
    </location>
</feature>
<dbReference type="InterPro" id="IPR025877">
    <property type="entry name" value="MobA-like_NTP_Trfase"/>
</dbReference>
<evidence type="ECO:0000256" key="5">
    <source>
        <dbReference type="ARBA" id="ARBA00022842"/>
    </source>
</evidence>
<dbReference type="GO" id="GO:0005737">
    <property type="term" value="C:cytoplasm"/>
    <property type="evidence" value="ECO:0007669"/>
    <property type="project" value="UniProtKB-SubCell"/>
</dbReference>
<organism evidence="10 11">
    <name type="scientific">Nitratidesulfovibrio vulgaris (strain DP4)</name>
    <name type="common">Desulfovibrio vulgaris</name>
    <dbReference type="NCBI Taxonomy" id="391774"/>
    <lineage>
        <taxon>Bacteria</taxon>
        <taxon>Pseudomonadati</taxon>
        <taxon>Thermodesulfobacteriota</taxon>
        <taxon>Desulfovibrionia</taxon>
        <taxon>Desulfovibrionales</taxon>
        <taxon>Desulfovibrionaceae</taxon>
        <taxon>Nitratidesulfovibrio</taxon>
    </lineage>
</organism>
<dbReference type="KEGG" id="dvl:Dvul_2373"/>
<comment type="caution">
    <text evidence="8">Lacks conserved residue(s) required for the propagation of feature annotation.</text>
</comment>
<evidence type="ECO:0000313" key="11">
    <source>
        <dbReference type="Proteomes" id="UP000009173"/>
    </source>
</evidence>
<evidence type="ECO:0000256" key="8">
    <source>
        <dbReference type="HAMAP-Rule" id="MF_00316"/>
    </source>
</evidence>
<dbReference type="InterPro" id="IPR013482">
    <property type="entry name" value="Molybde_CF_guanTrfase"/>
</dbReference>
<comment type="function">
    <text evidence="8">Transfers a GMP moiety from GTP to Mo-molybdopterin (Mo-MPT) cofactor (Moco or molybdenum cofactor) to form Mo-molybdopterin guanine dinucleotide (Mo-MGD) cofactor.</text>
</comment>
<evidence type="ECO:0000256" key="4">
    <source>
        <dbReference type="ARBA" id="ARBA00022741"/>
    </source>
</evidence>
<comment type="domain">
    <text evidence="8">The N-terminal domain determines nucleotide recognition and specific binding, while the C-terminal domain determines the specific binding to the target protein.</text>
</comment>
<accession>A0A0H3AAN4</accession>
<name>A0A0H3AAN4_NITV4</name>
<feature type="binding site" evidence="8">
    <location>
        <begin position="32"/>
        <end position="34"/>
    </location>
    <ligand>
        <name>GTP</name>
        <dbReference type="ChEBI" id="CHEBI:37565"/>
    </ligand>
</feature>
<dbReference type="EC" id="2.7.7.77" evidence="8"/>
<comment type="catalytic activity">
    <reaction evidence="8">
        <text>Mo-molybdopterin + GTP + H(+) = Mo-molybdopterin guanine dinucleotide + diphosphate</text>
        <dbReference type="Rhea" id="RHEA:34243"/>
        <dbReference type="ChEBI" id="CHEBI:15378"/>
        <dbReference type="ChEBI" id="CHEBI:33019"/>
        <dbReference type="ChEBI" id="CHEBI:37565"/>
        <dbReference type="ChEBI" id="CHEBI:71302"/>
        <dbReference type="ChEBI" id="CHEBI:71310"/>
        <dbReference type="EC" id="2.7.7.77"/>
    </reaction>
</comment>
<evidence type="ECO:0000259" key="9">
    <source>
        <dbReference type="Pfam" id="PF12804"/>
    </source>
</evidence>
<evidence type="ECO:0000256" key="1">
    <source>
        <dbReference type="ARBA" id="ARBA00022490"/>
    </source>
</evidence>
<evidence type="ECO:0000256" key="6">
    <source>
        <dbReference type="ARBA" id="ARBA00023134"/>
    </source>
</evidence>
<dbReference type="PANTHER" id="PTHR19136:SF81">
    <property type="entry name" value="MOLYBDENUM COFACTOR GUANYLYLTRANSFERASE"/>
    <property type="match status" value="1"/>
</dbReference>
<dbReference type="Pfam" id="PF12804">
    <property type="entry name" value="NTP_transf_3"/>
    <property type="match status" value="1"/>
</dbReference>
<dbReference type="GO" id="GO:0005525">
    <property type="term" value="F:GTP binding"/>
    <property type="evidence" value="ECO:0007669"/>
    <property type="project" value="UniProtKB-UniRule"/>
</dbReference>